<dbReference type="InterPro" id="IPR019374">
    <property type="entry name" value="Ribosomal_mS22"/>
</dbReference>
<dbReference type="Pfam" id="PF10245">
    <property type="entry name" value="MRP-S22"/>
    <property type="match status" value="1"/>
</dbReference>
<keyword evidence="1" id="KW-0689">Ribosomal protein</keyword>
<proteinExistence type="evidence at transcript level"/>
<protein>
    <submittedName>
        <fullName evidence="1">28S ribosomal protein S22, mitochondrial-like</fullName>
    </submittedName>
</protein>
<keyword evidence="1" id="KW-0687">Ribonucleoprotein</keyword>
<sequence>MASLGRQLVCIACRNNASIISGALSRGQLITRQSRGLTLSLSRGKRFTESKFIGFKVPPRQPITDLVTHSSIYDGPDPAPAFLDPRVQTILQRLTGCDHEKVFRHRKIRYIKPPTYVFMTDLELKKVTDEATRKAASLLIMPPVLSVKKDATVVLDKDPAIKGHYKSKFVFTDISLGVPDNKRLIVTRETDGTLREANTDERRRMNEIYNPRYGRSIVLPELFSAARLKDVLAQGEYEFVLDKTCMQLEPDEALFQSVIATTYDAIDEQQHYDVLLSTRYYGTMLFYFVWHKRADAIIVDMIDKDRMTAAGEIVTLFMLIHPTSGTATAAAGLEQPLQLVQKYIAEDCADKSGLELMLLRHEELQRNKRQFSDGAIAAHGL</sequence>
<organism evidence="1">
    <name type="scientific">Hirondellea gigas</name>
    <dbReference type="NCBI Taxonomy" id="1518452"/>
    <lineage>
        <taxon>Eukaryota</taxon>
        <taxon>Metazoa</taxon>
        <taxon>Ecdysozoa</taxon>
        <taxon>Arthropoda</taxon>
        <taxon>Crustacea</taxon>
        <taxon>Multicrustacea</taxon>
        <taxon>Malacostraca</taxon>
        <taxon>Eumalacostraca</taxon>
        <taxon>Peracarida</taxon>
        <taxon>Amphipoda</taxon>
        <taxon>Amphilochidea</taxon>
        <taxon>Lysianassida</taxon>
        <taxon>Lysianassidira</taxon>
        <taxon>Lysianassoidea</taxon>
        <taxon>Lysianassidae</taxon>
        <taxon>Hirondellea</taxon>
    </lineage>
</organism>
<dbReference type="PANTHER" id="PTHR13071:SF4">
    <property type="entry name" value="SMALL RIBOSOMAL SUBUNIT PROTEIN MS22"/>
    <property type="match status" value="1"/>
</dbReference>
<dbReference type="GO" id="GO:0005763">
    <property type="term" value="C:mitochondrial small ribosomal subunit"/>
    <property type="evidence" value="ECO:0007669"/>
    <property type="project" value="TreeGrafter"/>
</dbReference>
<accession>A0A2P2HYE8</accession>
<evidence type="ECO:0000313" key="1">
    <source>
        <dbReference type="EMBL" id="LAB66804.1"/>
    </source>
</evidence>
<dbReference type="PANTHER" id="PTHR13071">
    <property type="entry name" value="MITOCHONDRIAL 28S RIBOSOMAL PROTEIN S22"/>
    <property type="match status" value="1"/>
</dbReference>
<dbReference type="AlphaFoldDB" id="A0A2P2HYE8"/>
<name>A0A2P2HYE8_9CRUS</name>
<dbReference type="GO" id="GO:0003735">
    <property type="term" value="F:structural constituent of ribosome"/>
    <property type="evidence" value="ECO:0007669"/>
    <property type="project" value="TreeGrafter"/>
</dbReference>
<dbReference type="EMBL" id="IACF01001082">
    <property type="protein sequence ID" value="LAB66804.1"/>
    <property type="molecule type" value="mRNA"/>
</dbReference>
<reference evidence="1" key="1">
    <citation type="journal article" date="2018" name="Biosci. Biotechnol. Biochem.">
        <title>Polysaccharide hydrolase of the hadal zone amphipods Hirondellea gigas.</title>
        <authorList>
            <person name="Kobayashi H."/>
            <person name="Nagahama T."/>
            <person name="Arai W."/>
            <person name="Sasagawa Y."/>
            <person name="Umeda M."/>
            <person name="Hayashi T."/>
            <person name="Nikaido I."/>
            <person name="Watanabe H."/>
            <person name="Oguri K."/>
            <person name="Kitazato H."/>
            <person name="Fujioka K."/>
            <person name="Kido Y."/>
            <person name="Takami H."/>
        </authorList>
    </citation>
    <scope>NUCLEOTIDE SEQUENCE</scope>
    <source>
        <tissue evidence="1">Whole body</tissue>
    </source>
</reference>